<comment type="caution">
    <text evidence="10">The sequence shown here is derived from an EMBL/GenBank/DDBJ whole genome shotgun (WGS) entry which is preliminary data.</text>
</comment>
<keyword evidence="3" id="KW-1003">Cell membrane</keyword>
<sequence length="600" mass="67556">MVALRVLEALALASIALIGVGCKRHGEKPPFRIAYTFANEQDMRSNGVDVQEVAMDTVVEVIVSCGSNERDNVDGDFTLYPRKPKSRTLLPPEGDDLEEALSREQPLRAVIWSDNLNIHSLNDQGSFGYVKIRTTPHTVIMAHDPESASLNYACKYQPKDMSKPAIIRWVKIKFKYVYPMAYGCDSGNHMLFKNSMPQMEGYAQSKALFKCTLLPEPGMIFGVYCNPGERMVPRNCITDEELAKLDGIITPYKHKGMDMSKDKSYKAKSRVAFFQVSSTQNDKSYQFTCYCEDDSEKKKKIVIQNSIGKHLNLFNILNRHLETDTTYKRVETLSPGQSCSITVPKSTVVSMAGIKNINTLFQPEDPLWNVLNGTPDPALEETPIMHLLGYKGFKIGRQSTNKFITYTIDYDKDAVLVLKEPAAFIYYRWAAEKRDKKQQINSSIRVEYHVIPTDPYTYGCGVDSLDLFRSKNAKVEILEGGVTSCTVNPYVTSPVGFYCPKGYTLEPANCFTDMVHNDTGLVEPLSKYAPHARPIDSKHIRVVDFTAPHSLKHLVKYSNDQLSCLCVDGRGALKAVITLDLRSPYEDDVKAMYQVDETHQ</sequence>
<keyword evidence="6" id="KW-1015">Disulfide bond</keyword>
<evidence type="ECO:0000256" key="6">
    <source>
        <dbReference type="ARBA" id="ARBA00023157"/>
    </source>
</evidence>
<keyword evidence="5" id="KW-0472">Membrane</keyword>
<name>A0AAV4LUZ5_BABCB</name>
<keyword evidence="11" id="KW-1185">Reference proteome</keyword>
<feature type="chain" id="PRO_5043551248" description="6-Cys domain-containing protein" evidence="8">
    <location>
        <begin position="23"/>
        <end position="600"/>
    </location>
</feature>
<reference evidence="10 11" key="1">
    <citation type="submission" date="2021-06" db="EMBL/GenBank/DDBJ databases">
        <title>Genome sequence of Babesia caballi.</title>
        <authorList>
            <person name="Yamagishi J."/>
            <person name="Kidaka T."/>
            <person name="Ochi A."/>
        </authorList>
    </citation>
    <scope>NUCLEOTIDE SEQUENCE [LARGE SCALE GENOMIC DNA]</scope>
    <source>
        <strain evidence="10">USDA-D6B2</strain>
    </source>
</reference>
<evidence type="ECO:0000256" key="1">
    <source>
        <dbReference type="ARBA" id="ARBA00004236"/>
    </source>
</evidence>
<dbReference type="Pfam" id="PF07422">
    <property type="entry name" value="s48_45"/>
    <property type="match status" value="1"/>
</dbReference>
<evidence type="ECO:0000256" key="2">
    <source>
        <dbReference type="ARBA" id="ARBA00004241"/>
    </source>
</evidence>
<evidence type="ECO:0000256" key="3">
    <source>
        <dbReference type="ARBA" id="ARBA00022475"/>
    </source>
</evidence>
<dbReference type="GO" id="GO:0005886">
    <property type="term" value="C:plasma membrane"/>
    <property type="evidence" value="ECO:0007669"/>
    <property type="project" value="UniProtKB-SubCell"/>
</dbReference>
<dbReference type="PROSITE" id="PS51257">
    <property type="entry name" value="PROKAR_LIPOPROTEIN"/>
    <property type="match status" value="1"/>
</dbReference>
<evidence type="ECO:0000256" key="5">
    <source>
        <dbReference type="ARBA" id="ARBA00023136"/>
    </source>
</evidence>
<evidence type="ECO:0000256" key="7">
    <source>
        <dbReference type="ARBA" id="ARBA00023180"/>
    </source>
</evidence>
<feature type="domain" description="6-Cys" evidence="9">
    <location>
        <begin position="180"/>
        <end position="310"/>
    </location>
</feature>
<organism evidence="10 11">
    <name type="scientific">Babesia caballi</name>
    <dbReference type="NCBI Taxonomy" id="5871"/>
    <lineage>
        <taxon>Eukaryota</taxon>
        <taxon>Sar</taxon>
        <taxon>Alveolata</taxon>
        <taxon>Apicomplexa</taxon>
        <taxon>Aconoidasida</taxon>
        <taxon>Piroplasmida</taxon>
        <taxon>Babesiidae</taxon>
        <taxon>Babesia</taxon>
    </lineage>
</organism>
<dbReference type="GeneID" id="94195151"/>
<evidence type="ECO:0000256" key="4">
    <source>
        <dbReference type="ARBA" id="ARBA00022729"/>
    </source>
</evidence>
<evidence type="ECO:0000256" key="8">
    <source>
        <dbReference type="SAM" id="SignalP"/>
    </source>
</evidence>
<protein>
    <recommendedName>
        <fullName evidence="9">6-Cys domain-containing protein</fullName>
    </recommendedName>
</protein>
<dbReference type="PROSITE" id="PS51701">
    <property type="entry name" value="6_CYS"/>
    <property type="match status" value="2"/>
</dbReference>
<keyword evidence="4 8" id="KW-0732">Signal</keyword>
<dbReference type="InterPro" id="IPR010884">
    <property type="entry name" value="6_CYS_dom"/>
</dbReference>
<dbReference type="EMBL" id="BPLF01000002">
    <property type="protein sequence ID" value="GIX63670.1"/>
    <property type="molecule type" value="Genomic_DNA"/>
</dbReference>
<evidence type="ECO:0000313" key="11">
    <source>
        <dbReference type="Proteomes" id="UP001497744"/>
    </source>
</evidence>
<dbReference type="Proteomes" id="UP001497744">
    <property type="component" value="Unassembled WGS sequence"/>
</dbReference>
<proteinExistence type="predicted"/>
<dbReference type="AlphaFoldDB" id="A0AAV4LUZ5"/>
<dbReference type="InterPro" id="IPR038160">
    <property type="entry name" value="6_CYS_dom_sf"/>
</dbReference>
<dbReference type="RefSeq" id="XP_067715739.1">
    <property type="nucleotide sequence ID" value="XM_067859638.1"/>
</dbReference>
<accession>A0AAV4LUZ5</accession>
<evidence type="ECO:0000313" key="10">
    <source>
        <dbReference type="EMBL" id="GIX63670.1"/>
    </source>
</evidence>
<dbReference type="Gene3D" id="2.60.40.2860">
    <property type="match status" value="2"/>
</dbReference>
<evidence type="ECO:0000259" key="9">
    <source>
        <dbReference type="PROSITE" id="PS51701"/>
    </source>
</evidence>
<gene>
    <name evidence="10" type="ORF">BcabD6B2_31050</name>
</gene>
<feature type="domain" description="6-Cys" evidence="9">
    <location>
        <begin position="456"/>
        <end position="584"/>
    </location>
</feature>
<keyword evidence="7" id="KW-0325">Glycoprotein</keyword>
<feature type="signal peptide" evidence="8">
    <location>
        <begin position="1"/>
        <end position="22"/>
    </location>
</feature>
<comment type="subcellular location">
    <subcellularLocation>
        <location evidence="1">Cell membrane</location>
    </subcellularLocation>
    <subcellularLocation>
        <location evidence="2">Cell surface</location>
    </subcellularLocation>
</comment>
<dbReference type="GO" id="GO:0009986">
    <property type="term" value="C:cell surface"/>
    <property type="evidence" value="ECO:0007669"/>
    <property type="project" value="UniProtKB-SubCell"/>
</dbReference>